<dbReference type="Proteomes" id="UP000006462">
    <property type="component" value="Unassembled WGS sequence"/>
</dbReference>
<comment type="caution">
    <text evidence="1">The sequence shown here is derived from an EMBL/GenBank/DDBJ whole genome shotgun (WGS) entry which is preliminary data.</text>
</comment>
<dbReference type="EMBL" id="ADFP01000135">
    <property type="protein sequence ID" value="EFB89380.1"/>
    <property type="molecule type" value="Genomic_DNA"/>
</dbReference>
<protein>
    <submittedName>
        <fullName evidence="1">Uncharacterized protein</fullName>
    </submittedName>
</protein>
<sequence length="37" mass="4553">MVDYSHQYLLLIVPEEIVQILFLEYRKNILADYFLYS</sequence>
<accession>A0ABM9ZR67</accession>
<evidence type="ECO:0000313" key="2">
    <source>
        <dbReference type="Proteomes" id="UP000006462"/>
    </source>
</evidence>
<proteinExistence type="predicted"/>
<organism evidence="1 2">
    <name type="scientific">Pyramidobacter piscolens W5455</name>
    <dbReference type="NCBI Taxonomy" id="352165"/>
    <lineage>
        <taxon>Bacteria</taxon>
        <taxon>Thermotogati</taxon>
        <taxon>Synergistota</taxon>
        <taxon>Synergistia</taxon>
        <taxon>Synergistales</taxon>
        <taxon>Dethiosulfovibrionaceae</taxon>
        <taxon>Pyramidobacter</taxon>
    </lineage>
</organism>
<gene>
    <name evidence="1" type="ORF">HMPREF7215_0143</name>
</gene>
<name>A0ABM9ZR67_9BACT</name>
<evidence type="ECO:0000313" key="1">
    <source>
        <dbReference type="EMBL" id="EFB89380.1"/>
    </source>
</evidence>
<reference evidence="1 2" key="1">
    <citation type="submission" date="2009-12" db="EMBL/GenBank/DDBJ databases">
        <authorList>
            <person name="Shrivastava S."/>
            <person name="Madupu R."/>
            <person name="Durkin A.S."/>
            <person name="Torralba M."/>
            <person name="Methe B."/>
            <person name="Sutton G.G."/>
            <person name="Strausberg R.L."/>
            <person name="Nelson K.E."/>
        </authorList>
    </citation>
    <scope>NUCLEOTIDE SEQUENCE [LARGE SCALE GENOMIC DNA]</scope>
    <source>
        <strain evidence="1 2">W5455</strain>
    </source>
</reference>
<keyword evidence="2" id="KW-1185">Reference proteome</keyword>